<feature type="transmembrane region" description="Helical" evidence="6">
    <location>
        <begin position="331"/>
        <end position="349"/>
    </location>
</feature>
<dbReference type="Pfam" id="PF13567">
    <property type="entry name" value="DUF4131"/>
    <property type="match status" value="1"/>
</dbReference>
<evidence type="ECO:0000256" key="2">
    <source>
        <dbReference type="ARBA" id="ARBA00022475"/>
    </source>
</evidence>
<dbReference type="InterPro" id="IPR025405">
    <property type="entry name" value="DUF4131"/>
</dbReference>
<evidence type="ECO:0000256" key="1">
    <source>
        <dbReference type="ARBA" id="ARBA00004651"/>
    </source>
</evidence>
<dbReference type="InterPro" id="IPR052159">
    <property type="entry name" value="Competence_DNA_uptake"/>
</dbReference>
<dbReference type="Proteomes" id="UP000317199">
    <property type="component" value="Chromosome"/>
</dbReference>
<dbReference type="Gene3D" id="3.60.15.10">
    <property type="entry name" value="Ribonuclease Z/Hydroxyacylglutathione hydrolase-like"/>
    <property type="match status" value="1"/>
</dbReference>
<keyword evidence="2" id="KW-1003">Cell membrane</keyword>
<keyword evidence="9" id="KW-1185">Reference proteome</keyword>
<feature type="transmembrane region" description="Helical" evidence="6">
    <location>
        <begin position="361"/>
        <end position="382"/>
    </location>
</feature>
<dbReference type="InterPro" id="IPR004477">
    <property type="entry name" value="ComEC_N"/>
</dbReference>
<dbReference type="GO" id="GO:0005886">
    <property type="term" value="C:plasma membrane"/>
    <property type="evidence" value="ECO:0007669"/>
    <property type="project" value="UniProtKB-SubCell"/>
</dbReference>
<feature type="transmembrane region" description="Helical" evidence="6">
    <location>
        <begin position="421"/>
        <end position="441"/>
    </location>
</feature>
<dbReference type="InterPro" id="IPR001279">
    <property type="entry name" value="Metallo-B-lactamas"/>
</dbReference>
<feature type="transmembrane region" description="Helical" evidence="6">
    <location>
        <begin position="453"/>
        <end position="470"/>
    </location>
</feature>
<dbReference type="SMART" id="SM00849">
    <property type="entry name" value="Lactamase_B"/>
    <property type="match status" value="1"/>
</dbReference>
<dbReference type="PANTHER" id="PTHR30619">
    <property type="entry name" value="DNA INTERNALIZATION/COMPETENCE PROTEIN COMEC/REC2"/>
    <property type="match status" value="1"/>
</dbReference>
<evidence type="ECO:0000256" key="3">
    <source>
        <dbReference type="ARBA" id="ARBA00022692"/>
    </source>
</evidence>
<evidence type="ECO:0000313" key="8">
    <source>
        <dbReference type="EMBL" id="QDH71792.1"/>
    </source>
</evidence>
<feature type="domain" description="Metallo-beta-lactamase" evidence="7">
    <location>
        <begin position="509"/>
        <end position="694"/>
    </location>
</feature>
<accession>A0A514BWS0</accession>
<feature type="transmembrane region" description="Helical" evidence="6">
    <location>
        <begin position="309"/>
        <end position="325"/>
    </location>
</feature>
<gene>
    <name evidence="8" type="ORF">FKV23_08820</name>
</gene>
<dbReference type="GO" id="GO:0030420">
    <property type="term" value="P:establishment of competence for transformation"/>
    <property type="evidence" value="ECO:0007669"/>
    <property type="project" value="InterPro"/>
</dbReference>
<evidence type="ECO:0000256" key="4">
    <source>
        <dbReference type="ARBA" id="ARBA00022989"/>
    </source>
</evidence>
<keyword evidence="3 6" id="KW-0812">Transmembrane</keyword>
<dbReference type="SUPFAM" id="SSF56281">
    <property type="entry name" value="Metallo-hydrolase/oxidoreductase"/>
    <property type="match status" value="1"/>
</dbReference>
<dbReference type="Pfam" id="PF03772">
    <property type="entry name" value="Competence"/>
    <property type="match status" value="1"/>
</dbReference>
<reference evidence="8 9" key="1">
    <citation type="submission" date="2019-06" db="EMBL/GenBank/DDBJ databases">
        <title>Lysobacter alkalisoli sp. nov. isolated from saline-alkali soil.</title>
        <authorList>
            <person name="Sun J.-Q."/>
            <person name="Xu L."/>
        </authorList>
    </citation>
    <scope>NUCLEOTIDE SEQUENCE [LARGE SCALE GENOMIC DNA]</scope>
    <source>
        <strain evidence="8 9">SJ-36</strain>
    </source>
</reference>
<comment type="subcellular location">
    <subcellularLocation>
        <location evidence="1">Cell membrane</location>
        <topology evidence="1">Multi-pass membrane protein</topology>
    </subcellularLocation>
</comment>
<proteinExistence type="predicted"/>
<evidence type="ECO:0000313" key="9">
    <source>
        <dbReference type="Proteomes" id="UP000317199"/>
    </source>
</evidence>
<dbReference type="EMBL" id="CP041242">
    <property type="protein sequence ID" value="QDH71792.1"/>
    <property type="molecule type" value="Genomic_DNA"/>
</dbReference>
<feature type="transmembrane region" description="Helical" evidence="6">
    <location>
        <begin position="266"/>
        <end position="288"/>
    </location>
</feature>
<dbReference type="PANTHER" id="PTHR30619:SF1">
    <property type="entry name" value="RECOMBINATION PROTEIN 2"/>
    <property type="match status" value="1"/>
</dbReference>
<organism evidence="8 9">
    <name type="scientific">Marilutibacter alkalisoli</name>
    <dbReference type="NCBI Taxonomy" id="2591633"/>
    <lineage>
        <taxon>Bacteria</taxon>
        <taxon>Pseudomonadati</taxon>
        <taxon>Pseudomonadota</taxon>
        <taxon>Gammaproteobacteria</taxon>
        <taxon>Lysobacterales</taxon>
        <taxon>Lysobacteraceae</taxon>
        <taxon>Marilutibacter</taxon>
    </lineage>
</organism>
<dbReference type="KEGG" id="lyj:FKV23_08820"/>
<dbReference type="AlphaFoldDB" id="A0A514BWS0"/>
<feature type="transmembrane region" description="Helical" evidence="6">
    <location>
        <begin position="394"/>
        <end position="414"/>
    </location>
</feature>
<name>A0A514BWS0_9GAMM</name>
<dbReference type="Pfam" id="PF00753">
    <property type="entry name" value="Lactamase_B"/>
    <property type="match status" value="1"/>
</dbReference>
<evidence type="ECO:0000256" key="6">
    <source>
        <dbReference type="SAM" id="Phobius"/>
    </source>
</evidence>
<dbReference type="NCBIfam" id="TIGR00361">
    <property type="entry name" value="ComEC_Rec2"/>
    <property type="match status" value="1"/>
</dbReference>
<evidence type="ECO:0000259" key="7">
    <source>
        <dbReference type="SMART" id="SM00849"/>
    </source>
</evidence>
<dbReference type="InterPro" id="IPR035681">
    <property type="entry name" value="ComA-like_MBL"/>
</dbReference>
<dbReference type="NCBIfam" id="TIGR00360">
    <property type="entry name" value="ComEC_N-term"/>
    <property type="match status" value="1"/>
</dbReference>
<evidence type="ECO:0000256" key="5">
    <source>
        <dbReference type="ARBA" id="ARBA00023136"/>
    </source>
</evidence>
<dbReference type="InterPro" id="IPR004797">
    <property type="entry name" value="Competence_ComEC/Rec2"/>
</dbReference>
<dbReference type="CDD" id="cd07731">
    <property type="entry name" value="ComA-like_MBL-fold"/>
    <property type="match status" value="1"/>
</dbReference>
<feature type="transmembrane region" description="Helical" evidence="6">
    <location>
        <begin position="229"/>
        <end position="254"/>
    </location>
</feature>
<dbReference type="InterPro" id="IPR036866">
    <property type="entry name" value="RibonucZ/Hydroxyglut_hydro"/>
</dbReference>
<protein>
    <submittedName>
        <fullName evidence="8">DNA internalization-related competence protein ComEC/Rec2</fullName>
    </submittedName>
</protein>
<dbReference type="OrthoDB" id="9761531at2"/>
<keyword evidence="5 6" id="KW-0472">Membrane</keyword>
<keyword evidence="4 6" id="KW-1133">Transmembrane helix</keyword>
<sequence>MLLAGITAMLLLPRMPPWPLCAALLAVGFALLWRGRRVAAAALLGAGLAGLHVVHALSLQLPVALERSDIVVSGRIVDLPEHDPRRTRFAFRVARDGGQHDALRGRLLRLAWYDDDIEARSALRAGQHWRFTVRVRAPRGLSNPGGFDSEKYALARRIAAHGYVRDPDQAVRLRPGRGINAWRESMAERIEAAVESPSSRFVRALALGDTRGLDDDDWALLRADGLTHLVAISGLHVGLVAGFAALLGSAVWWLVPALGRRWPRPIAAAMVGLIAAAVYAAVAGFALPTVRALLMVVTVAMMRVLRRRLSLPDALVTAAMVILLADPLSPLMSGFWLSFAGVAWLVWCLPDIERSPVRGFLSAQAVATIGLLPLGVVLFGQASLAGPLANLVAVPWWTMVVTPLVLVGTLLEAVHVGAGEWLWRLATFCFDLAWPLFTWLGNGPMAVAWLPESRWFALPLAMLGAFWLLLPRGLPGRPLALLLWLPLLLPARNLPAPGEAELLVIDVGQGTSVLVRTANHSLLYDMGPAVRDGYDAGERAVVPALRALGVRQLDRAVVSHADNDHVGGLEAVVREYPVDSLWASPGSGVEAARGCVAGDAWWWDGVGFSFLHPTPYFPYSGNEASCVLRIETAHGSALLTGDIGAVVERIMLKRQPQQVRAEVVLVGHHGSADSSDPAFVEATGARLAVVSSGFGNRFRHPRPEVVERWRAAGAEVPDTARDGALRIRLGPDGPSLEARRRTQRRLWDAQARLEGSVAVP</sequence>